<proteinExistence type="inferred from homology"/>
<evidence type="ECO:0000313" key="10">
    <source>
        <dbReference type="Proteomes" id="UP000053051"/>
    </source>
</evidence>
<sequence length="460" mass="51847">MTLDNTTNKTSKLWLNGQRLLPRGFLHLITDLRLAIILLLLIALFSVTGTVIEQGKPPSFYQANYPESPAILGFLSWKVIQLLGLNDVYRTWWFLVLIIFFGISLSACTFTRQLPMLKAAQRWKFYDKPQQFTKLALSAEFNLDQNNYASIEKLSNLLNDCHYKVFPEQQGLLYARKGIIGKIGPIIVHIGIITILLGSIWGALTGFVAQEMIPSGSTFKIKNIVTTGPFAVKPLALDWSVRVNRFWIDYTANGRIDQFYSDMSVLNARGEEVDHKKIFVNEPLRYQGITFYQTSWNIVGVKVQINNSPIFQLPMAEIDKRGKGKLWGTWIPTKSDLSSGVSLVTNDLQGTVSIYNSRGELITILRTGMSTEINGATLKLLDIVGSTGLQIKSDPGIIGVYTGFAILIFGVVISYFSHSQIWALQKDCRLYIGGKTNRAQITFEKEILYIFDQLDYSQEK</sequence>
<evidence type="ECO:0000256" key="7">
    <source>
        <dbReference type="SAM" id="Phobius"/>
    </source>
</evidence>
<keyword evidence="10" id="KW-1185">Reference proteome</keyword>
<evidence type="ECO:0000256" key="2">
    <source>
        <dbReference type="ARBA" id="ARBA00022692"/>
    </source>
</evidence>
<dbReference type="GO" id="GO:0031676">
    <property type="term" value="C:plasma membrane-derived thylakoid membrane"/>
    <property type="evidence" value="ECO:0007669"/>
    <property type="project" value="UniProtKB-SubCell"/>
</dbReference>
<name>M1X286_9NOST</name>
<evidence type="ECO:0000256" key="3">
    <source>
        <dbReference type="ARBA" id="ARBA00022748"/>
    </source>
</evidence>
<accession>M1X286</accession>
<feature type="transmembrane region" description="Helical" evidence="7">
    <location>
        <begin position="396"/>
        <end position="416"/>
    </location>
</feature>
<dbReference type="GO" id="GO:0017004">
    <property type="term" value="P:cytochrome complex assembly"/>
    <property type="evidence" value="ECO:0007669"/>
    <property type="project" value="UniProtKB-UniRule"/>
</dbReference>
<evidence type="ECO:0000259" key="8">
    <source>
        <dbReference type="Pfam" id="PF05140"/>
    </source>
</evidence>
<dbReference type="OrthoDB" id="9770923at2"/>
<comment type="similarity">
    <text evidence="6">Belongs to the Ccs1/CcsB family.</text>
</comment>
<feature type="domain" description="ResB-like" evidence="8">
    <location>
        <begin position="32"/>
        <end position="310"/>
    </location>
</feature>
<comment type="caution">
    <text evidence="9">The sequence shown here is derived from an EMBL/GenBank/DDBJ whole genome shotgun (WGS) entry which is preliminary data.</text>
</comment>
<dbReference type="InterPro" id="IPR007816">
    <property type="entry name" value="ResB-like_domain"/>
</dbReference>
<comment type="function">
    <text evidence="6">Required during biogenesis of c-type cytochromes (cytochrome c6 and cytochrome f) at the step of heme attachment.</text>
</comment>
<protein>
    <recommendedName>
        <fullName evidence="6">Cytochrome c biogenesis protein CcsB</fullName>
    </recommendedName>
</protein>
<reference evidence="9 10" key="1">
    <citation type="submission" date="2012-05" db="EMBL/GenBank/DDBJ databases">
        <authorList>
            <person name="Hilton J."/>
        </authorList>
    </citation>
    <scope>NUCLEOTIDE SEQUENCE [LARGE SCALE GENOMIC DNA]</scope>
    <source>
        <strain evidence="9 10">HH01</strain>
    </source>
</reference>
<evidence type="ECO:0000256" key="5">
    <source>
        <dbReference type="ARBA" id="ARBA00023136"/>
    </source>
</evidence>
<evidence type="ECO:0000256" key="6">
    <source>
        <dbReference type="HAMAP-Rule" id="MF_01392"/>
    </source>
</evidence>
<dbReference type="RefSeq" id="WP_008231801.1">
    <property type="nucleotide sequence ID" value="NZ_CAIY01000011.1"/>
</dbReference>
<dbReference type="PANTHER" id="PTHR31566:SF0">
    <property type="entry name" value="CYTOCHROME C BIOGENESIS PROTEIN CCS1, CHLOROPLASTIC"/>
    <property type="match status" value="1"/>
</dbReference>
<keyword evidence="2 6" id="KW-0812">Transmembrane</keyword>
<dbReference type="AlphaFoldDB" id="M1X286"/>
<keyword evidence="6" id="KW-0793">Thylakoid</keyword>
<dbReference type="EMBL" id="CAIY01000011">
    <property type="protein sequence ID" value="CCH66390.1"/>
    <property type="molecule type" value="Genomic_DNA"/>
</dbReference>
<feature type="transmembrane region" description="Helical" evidence="7">
    <location>
        <begin position="92"/>
        <end position="114"/>
    </location>
</feature>
<comment type="subunit">
    <text evidence="6">May interact with CcsA.</text>
</comment>
<evidence type="ECO:0000313" key="9">
    <source>
        <dbReference type="EMBL" id="CCH66390.1"/>
    </source>
</evidence>
<organism evidence="9 10">
    <name type="scientific">Richelia intracellularis HH01</name>
    <dbReference type="NCBI Taxonomy" id="1165094"/>
    <lineage>
        <taxon>Bacteria</taxon>
        <taxon>Bacillati</taxon>
        <taxon>Cyanobacteriota</taxon>
        <taxon>Cyanophyceae</taxon>
        <taxon>Nostocales</taxon>
        <taxon>Nostocaceae</taxon>
        <taxon>Richelia</taxon>
    </lineage>
</organism>
<dbReference type="PANTHER" id="PTHR31566">
    <property type="entry name" value="CYTOCHROME C BIOGENESIS PROTEIN CCS1, CHLOROPLASTIC"/>
    <property type="match status" value="1"/>
</dbReference>
<gene>
    <name evidence="6" type="primary">ccsB</name>
    <name evidence="6" type="synonym">ccs1</name>
    <name evidence="9" type="ORF">RINTHH_2350</name>
</gene>
<keyword evidence="5 6" id="KW-0472">Membrane</keyword>
<feature type="transmembrane region" description="Helical" evidence="7">
    <location>
        <begin position="186"/>
        <end position="209"/>
    </location>
</feature>
<dbReference type="InterPro" id="IPR023494">
    <property type="entry name" value="Cyt_c_bgen_Ccs1/CcsB/ResB"/>
</dbReference>
<evidence type="ECO:0000256" key="4">
    <source>
        <dbReference type="ARBA" id="ARBA00022989"/>
    </source>
</evidence>
<dbReference type="STRING" id="1165094.RINTHH_2350"/>
<dbReference type="HAMAP" id="MF_01392">
    <property type="entry name" value="CytC_Ccs1"/>
    <property type="match status" value="1"/>
</dbReference>
<dbReference type="Proteomes" id="UP000053051">
    <property type="component" value="Unassembled WGS sequence"/>
</dbReference>
<keyword evidence="3 6" id="KW-0201">Cytochrome c-type biogenesis</keyword>
<reference evidence="10" key="2">
    <citation type="submission" date="2016-01" db="EMBL/GenBank/DDBJ databases">
        <title>Diatom-associated endosymboitic cyanobacterium lacks core nitrogen metabolism enzymes.</title>
        <authorList>
            <person name="Hilton J.A."/>
            <person name="Foster R.A."/>
            <person name="Tripp H.J."/>
            <person name="Carter B.J."/>
            <person name="Zehr J.P."/>
            <person name="Villareal T.A."/>
        </authorList>
    </citation>
    <scope>NUCLEOTIDE SEQUENCE [LARGE SCALE GENOMIC DNA]</scope>
    <source>
        <strain evidence="10">HH01</strain>
    </source>
</reference>
<evidence type="ECO:0000256" key="1">
    <source>
        <dbReference type="ARBA" id="ARBA00004141"/>
    </source>
</evidence>
<feature type="domain" description="ResB-like" evidence="8">
    <location>
        <begin position="374"/>
        <end position="447"/>
    </location>
</feature>
<keyword evidence="4 6" id="KW-1133">Transmembrane helix</keyword>
<dbReference type="Pfam" id="PF05140">
    <property type="entry name" value="ResB"/>
    <property type="match status" value="2"/>
</dbReference>
<feature type="transmembrane region" description="Helical" evidence="7">
    <location>
        <begin position="32"/>
        <end position="52"/>
    </location>
</feature>
<comment type="subcellular location">
    <subcellularLocation>
        <location evidence="6">Cellular thylakoid membrane</location>
        <topology evidence="6">Multi-pass membrane protein</topology>
    </subcellularLocation>
    <subcellularLocation>
        <location evidence="1">Membrane</location>
        <topology evidence="1">Multi-pass membrane protein</topology>
    </subcellularLocation>
</comment>